<evidence type="ECO:0000313" key="2">
    <source>
        <dbReference type="Ensembl" id="ENSDLAP00005081092.1"/>
    </source>
</evidence>
<keyword evidence="3" id="KW-1185">Reference proteome</keyword>
<organism evidence="2 3">
    <name type="scientific">Dicentrarchus labrax</name>
    <name type="common">European seabass</name>
    <name type="synonym">Morone labrax</name>
    <dbReference type="NCBI Taxonomy" id="13489"/>
    <lineage>
        <taxon>Eukaryota</taxon>
        <taxon>Metazoa</taxon>
        <taxon>Chordata</taxon>
        <taxon>Craniata</taxon>
        <taxon>Vertebrata</taxon>
        <taxon>Euteleostomi</taxon>
        <taxon>Actinopterygii</taxon>
        <taxon>Neopterygii</taxon>
        <taxon>Teleostei</taxon>
        <taxon>Neoteleostei</taxon>
        <taxon>Acanthomorphata</taxon>
        <taxon>Eupercaria</taxon>
        <taxon>Moronidae</taxon>
        <taxon>Dicentrarchus</taxon>
    </lineage>
</organism>
<dbReference type="PANTHER" id="PTHR33504:SF2">
    <property type="entry name" value="PROTEIN MFI"/>
    <property type="match status" value="1"/>
</dbReference>
<accession>A0A8P4GHS4</accession>
<dbReference type="Ensembl" id="ENSDLAT00005070532.1">
    <property type="protein sequence ID" value="ENSDLAP00005081092.1"/>
    <property type="gene ID" value="ENSDLAG00005028397.1"/>
</dbReference>
<feature type="compositionally biased region" description="Basic and acidic residues" evidence="1">
    <location>
        <begin position="283"/>
        <end position="306"/>
    </location>
</feature>
<feature type="region of interest" description="Disordered" evidence="1">
    <location>
        <begin position="281"/>
        <end position="306"/>
    </location>
</feature>
<proteinExistence type="predicted"/>
<dbReference type="AlphaFoldDB" id="A0A8P4GHS4"/>
<reference evidence="2" key="1">
    <citation type="submission" date="2025-08" db="UniProtKB">
        <authorList>
            <consortium name="Ensembl"/>
        </authorList>
    </citation>
    <scope>IDENTIFICATION</scope>
</reference>
<name>A0A8P4GHS4_DICLA</name>
<dbReference type="GeneTree" id="ENSGT00940000166463"/>
<evidence type="ECO:0000256" key="1">
    <source>
        <dbReference type="SAM" id="MobiDB-lite"/>
    </source>
</evidence>
<dbReference type="PANTHER" id="PTHR33504">
    <property type="entry name" value="NADH DEHYDROGENASE (UBIQUINONE) 1 BETA SUBCOMPLEX, 4"/>
    <property type="match status" value="1"/>
</dbReference>
<sequence>MSPAASFSDWAAPAAEVSEVNITNSSSQEEGPQQIAVRIIQRAWKSYVHREVFRYFKELISHCNQGDPRTILKTVNPREAELLDAAAGAYIRFRLGGITFPPNIYYKIFTHRPITDVCANSPKNYTQRSLKKPAARPTNNGRPLVQVENSGWYQRMENNSWRLFCCRMVPMGEPTEIGANKKKDFHHSRLQRQQDVDQWRKRRKIEWLKQMYNQGRQQAHPAHRHMATMVGNSAQEVMDTIAEKGDDEILEWELDELLAWTNTLSFQDYTEEWRRLACSHSSEPSKDIHSYPPRLDARAVVSDEDR</sequence>
<dbReference type="Proteomes" id="UP000694389">
    <property type="component" value="Unassembled WGS sequence"/>
</dbReference>
<protein>
    <submittedName>
        <fullName evidence="2">Uncharacterized protein</fullName>
    </submittedName>
</protein>
<gene>
    <name evidence="2" type="primary">cunh11orf65</name>
</gene>
<reference evidence="2" key="2">
    <citation type="submission" date="2025-09" db="UniProtKB">
        <authorList>
            <consortium name="Ensembl"/>
        </authorList>
    </citation>
    <scope>IDENTIFICATION</scope>
</reference>
<evidence type="ECO:0000313" key="3">
    <source>
        <dbReference type="Proteomes" id="UP000694389"/>
    </source>
</evidence>